<feature type="region of interest" description="Disordered" evidence="1">
    <location>
        <begin position="60"/>
        <end position="108"/>
    </location>
</feature>
<dbReference type="EMBL" id="BEZZ01038090">
    <property type="protein sequence ID" value="GCC40170.1"/>
    <property type="molecule type" value="Genomic_DNA"/>
</dbReference>
<dbReference type="Proteomes" id="UP000287033">
    <property type="component" value="Unassembled WGS sequence"/>
</dbReference>
<comment type="caution">
    <text evidence="2">The sequence shown here is derived from an EMBL/GenBank/DDBJ whole genome shotgun (WGS) entry which is preliminary data.</text>
</comment>
<feature type="region of interest" description="Disordered" evidence="1">
    <location>
        <begin position="1"/>
        <end position="20"/>
    </location>
</feature>
<proteinExistence type="predicted"/>
<evidence type="ECO:0000256" key="1">
    <source>
        <dbReference type="SAM" id="MobiDB-lite"/>
    </source>
</evidence>
<keyword evidence="3" id="KW-1185">Reference proteome</keyword>
<evidence type="ECO:0000313" key="3">
    <source>
        <dbReference type="Proteomes" id="UP000287033"/>
    </source>
</evidence>
<feature type="compositionally biased region" description="Basic residues" evidence="1">
    <location>
        <begin position="87"/>
        <end position="101"/>
    </location>
</feature>
<accession>A0A401TBX8</accession>
<name>A0A401TBX8_CHIPU</name>
<protein>
    <submittedName>
        <fullName evidence="2">Uncharacterized protein</fullName>
    </submittedName>
</protein>
<evidence type="ECO:0000313" key="2">
    <source>
        <dbReference type="EMBL" id="GCC40170.1"/>
    </source>
</evidence>
<reference evidence="2 3" key="1">
    <citation type="journal article" date="2018" name="Nat. Ecol. Evol.">
        <title>Shark genomes provide insights into elasmobranch evolution and the origin of vertebrates.</title>
        <authorList>
            <person name="Hara Y"/>
            <person name="Yamaguchi K"/>
            <person name="Onimaru K"/>
            <person name="Kadota M"/>
            <person name="Koyanagi M"/>
            <person name="Keeley SD"/>
            <person name="Tatsumi K"/>
            <person name="Tanaka K"/>
            <person name="Motone F"/>
            <person name="Kageyama Y"/>
            <person name="Nozu R"/>
            <person name="Adachi N"/>
            <person name="Nishimura O"/>
            <person name="Nakagawa R"/>
            <person name="Tanegashima C"/>
            <person name="Kiyatake I"/>
            <person name="Matsumoto R"/>
            <person name="Murakumo K"/>
            <person name="Nishida K"/>
            <person name="Terakita A"/>
            <person name="Kuratani S"/>
            <person name="Sato K"/>
            <person name="Hyodo S Kuraku.S."/>
        </authorList>
    </citation>
    <scope>NUCLEOTIDE SEQUENCE [LARGE SCALE GENOMIC DNA]</scope>
</reference>
<sequence>MVRCCPVAGAQEAEVPGERSERWPDWELHLLKRGSERQEDGSALPIPQRLCLGGSLKGFPFESGQRRGPHDQAGGGKRTDWGENCTRKRTQTKRGRKRGQKKTVCWQR</sequence>
<gene>
    <name evidence="2" type="ORF">chiPu_0024372</name>
</gene>
<organism evidence="2 3">
    <name type="scientific">Chiloscyllium punctatum</name>
    <name type="common">Brownbanded bambooshark</name>
    <name type="synonym">Hemiscyllium punctatum</name>
    <dbReference type="NCBI Taxonomy" id="137246"/>
    <lineage>
        <taxon>Eukaryota</taxon>
        <taxon>Metazoa</taxon>
        <taxon>Chordata</taxon>
        <taxon>Craniata</taxon>
        <taxon>Vertebrata</taxon>
        <taxon>Chondrichthyes</taxon>
        <taxon>Elasmobranchii</taxon>
        <taxon>Galeomorphii</taxon>
        <taxon>Galeoidea</taxon>
        <taxon>Orectolobiformes</taxon>
        <taxon>Hemiscylliidae</taxon>
        <taxon>Chiloscyllium</taxon>
    </lineage>
</organism>
<dbReference type="AlphaFoldDB" id="A0A401TBX8"/>